<dbReference type="EMBL" id="JBHTBU010000001">
    <property type="protein sequence ID" value="MFC7286578.1"/>
    <property type="molecule type" value="Genomic_DNA"/>
</dbReference>
<dbReference type="PANTHER" id="PTHR38013">
    <property type="entry name" value="GLYCOPROTEIN/POLYSACCHARIDE METABOLISM"/>
    <property type="match status" value="1"/>
</dbReference>
<dbReference type="RefSeq" id="WP_382269780.1">
    <property type="nucleotide sequence ID" value="NZ_JBHTBU010000001.1"/>
</dbReference>
<comment type="caution">
    <text evidence="8">The sequence shown here is derived from an EMBL/GenBank/DDBJ whole genome shotgun (WGS) entry which is preliminary data.</text>
</comment>
<feature type="chain" id="PRO_5045968134" evidence="6">
    <location>
        <begin position="25"/>
        <end position="245"/>
    </location>
</feature>
<evidence type="ECO:0000313" key="9">
    <source>
        <dbReference type="Proteomes" id="UP001596542"/>
    </source>
</evidence>
<dbReference type="InterPro" id="IPR018660">
    <property type="entry name" value="MliC"/>
</dbReference>
<keyword evidence="2" id="KW-0472">Membrane</keyword>
<organism evidence="8 9">
    <name type="scientific">Herminiimonas glaciei</name>
    <dbReference type="NCBI Taxonomy" id="523788"/>
    <lineage>
        <taxon>Bacteria</taxon>
        <taxon>Pseudomonadati</taxon>
        <taxon>Pseudomonadota</taxon>
        <taxon>Betaproteobacteria</taxon>
        <taxon>Burkholderiales</taxon>
        <taxon>Oxalobacteraceae</taxon>
        <taxon>Herminiimonas</taxon>
    </lineage>
</organism>
<gene>
    <name evidence="8" type="ORF">ACFQPC_00885</name>
</gene>
<dbReference type="PROSITE" id="PS51257">
    <property type="entry name" value="PROKAR_LIPOPROTEIN"/>
    <property type="match status" value="1"/>
</dbReference>
<evidence type="ECO:0000256" key="1">
    <source>
        <dbReference type="ARBA" id="ARBA00022729"/>
    </source>
</evidence>
<feature type="domain" description="C-type lysozyme inhibitor" evidence="7">
    <location>
        <begin position="159"/>
        <end position="219"/>
    </location>
</feature>
<feature type="signal peptide" evidence="6">
    <location>
        <begin position="1"/>
        <end position="24"/>
    </location>
</feature>
<dbReference type="Proteomes" id="UP001596542">
    <property type="component" value="Unassembled WGS sequence"/>
</dbReference>
<keyword evidence="1 6" id="KW-0732">Signal</keyword>
<dbReference type="InterPro" id="IPR053196">
    <property type="entry name" value="Lipoprotein_YbaY-like"/>
</dbReference>
<dbReference type="InterPro" id="IPR039366">
    <property type="entry name" value="Pilotin"/>
</dbReference>
<dbReference type="SUPFAM" id="SSF141488">
    <property type="entry name" value="YdhA-like"/>
    <property type="match status" value="1"/>
</dbReference>
<feature type="compositionally biased region" description="Pro residues" evidence="5">
    <location>
        <begin position="229"/>
        <end position="239"/>
    </location>
</feature>
<evidence type="ECO:0000256" key="2">
    <source>
        <dbReference type="ARBA" id="ARBA00023136"/>
    </source>
</evidence>
<sequence length="245" mass="26786">MKKLHTLRTILALLALTVAASGCAKWFKSESKPSLSGRVSGTVVYRERIALPPDAKIIVSLEDVSRADASSIFIAQQTLRPSGQVPIPFDLRYIPSAIDLRHRYSLRAVILDNRDELMWTSTESYPVNFSEPDKPFNIMLQRVANPVAAEAPKSNIAAFKCDEIEFIAKFPNNDKVEIMLAGRTVILPHVISGSGARYSDGSTTFWNKGNEALFEMNGVSYKGCKTDPLPAPPAAPAPSPQAKGK</sequence>
<keyword evidence="3" id="KW-0564">Palmitate</keyword>
<dbReference type="Gene3D" id="2.40.128.200">
    <property type="match status" value="1"/>
</dbReference>
<feature type="region of interest" description="Disordered" evidence="5">
    <location>
        <begin position="225"/>
        <end position="245"/>
    </location>
</feature>
<evidence type="ECO:0000313" key="8">
    <source>
        <dbReference type="EMBL" id="MFC7286578.1"/>
    </source>
</evidence>
<reference evidence="9" key="1">
    <citation type="journal article" date="2019" name="Int. J. Syst. Evol. Microbiol.">
        <title>The Global Catalogue of Microorganisms (GCM) 10K type strain sequencing project: providing services to taxonomists for standard genome sequencing and annotation.</title>
        <authorList>
            <consortium name="The Broad Institute Genomics Platform"/>
            <consortium name="The Broad Institute Genome Sequencing Center for Infectious Disease"/>
            <person name="Wu L."/>
            <person name="Ma J."/>
        </authorList>
    </citation>
    <scope>NUCLEOTIDE SEQUENCE [LARGE SCALE GENOMIC DNA]</scope>
    <source>
        <strain evidence="9">KACC 12508</strain>
    </source>
</reference>
<evidence type="ECO:0000256" key="4">
    <source>
        <dbReference type="ARBA" id="ARBA00023288"/>
    </source>
</evidence>
<dbReference type="InterPro" id="IPR036328">
    <property type="entry name" value="MliC_sf"/>
</dbReference>
<evidence type="ECO:0000256" key="5">
    <source>
        <dbReference type="SAM" id="MobiDB-lite"/>
    </source>
</evidence>
<dbReference type="PANTHER" id="PTHR38013:SF1">
    <property type="entry name" value="GLYCOPROTEIN_POLYSACCHARIDE METABOLISM"/>
    <property type="match status" value="1"/>
</dbReference>
<evidence type="ECO:0000256" key="6">
    <source>
        <dbReference type="SAM" id="SignalP"/>
    </source>
</evidence>
<proteinExistence type="predicted"/>
<protein>
    <submittedName>
        <fullName evidence="8">YbaY family lipoprotein</fullName>
    </submittedName>
</protein>
<evidence type="ECO:0000256" key="3">
    <source>
        <dbReference type="ARBA" id="ARBA00023139"/>
    </source>
</evidence>
<accession>A0ABW2I6F9</accession>
<dbReference type="Pfam" id="PF09619">
    <property type="entry name" value="YscW"/>
    <property type="match status" value="1"/>
</dbReference>
<dbReference type="Pfam" id="PF09864">
    <property type="entry name" value="MliC"/>
    <property type="match status" value="1"/>
</dbReference>
<name>A0ABW2I6F9_9BURK</name>
<evidence type="ECO:0000259" key="7">
    <source>
        <dbReference type="Pfam" id="PF09864"/>
    </source>
</evidence>
<keyword evidence="9" id="KW-1185">Reference proteome</keyword>
<keyword evidence="4 8" id="KW-0449">Lipoprotein</keyword>